<evidence type="ECO:0000256" key="4">
    <source>
        <dbReference type="ARBA" id="ARBA00023136"/>
    </source>
</evidence>
<dbReference type="AlphaFoldDB" id="A0A0P5XF01"/>
<dbReference type="InterPro" id="IPR050307">
    <property type="entry name" value="Sterol_Desaturase_Related"/>
</dbReference>
<comment type="subcellular location">
    <subcellularLocation>
        <location evidence="1">Membrane</location>
    </subcellularLocation>
</comment>
<proteinExistence type="predicted"/>
<evidence type="ECO:0000256" key="1">
    <source>
        <dbReference type="ARBA" id="ARBA00004370"/>
    </source>
</evidence>
<organism evidence="5 6">
    <name type="scientific">Daphnia magna</name>
    <dbReference type="NCBI Taxonomy" id="35525"/>
    <lineage>
        <taxon>Eukaryota</taxon>
        <taxon>Metazoa</taxon>
        <taxon>Ecdysozoa</taxon>
        <taxon>Arthropoda</taxon>
        <taxon>Crustacea</taxon>
        <taxon>Branchiopoda</taxon>
        <taxon>Diplostraca</taxon>
        <taxon>Cladocera</taxon>
        <taxon>Anomopoda</taxon>
        <taxon>Daphniidae</taxon>
        <taxon>Daphnia</taxon>
    </lineage>
</organism>
<evidence type="ECO:0000256" key="2">
    <source>
        <dbReference type="ARBA" id="ARBA00022692"/>
    </source>
</evidence>
<reference evidence="5 6" key="1">
    <citation type="submission" date="2016-03" db="EMBL/GenBank/DDBJ databases">
        <title>EvidentialGene: Evidence-directed Construction of Genes on Genomes.</title>
        <authorList>
            <person name="Gilbert D.G."/>
            <person name="Choi J.-H."/>
            <person name="Mockaitis K."/>
            <person name="Colbourne J."/>
            <person name="Pfrender M."/>
        </authorList>
    </citation>
    <scope>NUCLEOTIDE SEQUENCE [LARGE SCALE GENOMIC DNA]</scope>
    <source>
        <strain evidence="5 6">Xinb3</strain>
        <tissue evidence="5">Complete organism</tissue>
    </source>
</reference>
<evidence type="ECO:0000313" key="6">
    <source>
        <dbReference type="Proteomes" id="UP000076858"/>
    </source>
</evidence>
<keyword evidence="6" id="KW-1185">Reference proteome</keyword>
<gene>
    <name evidence="5" type="ORF">APZ42_024515</name>
</gene>
<dbReference type="GO" id="GO:0016020">
    <property type="term" value="C:membrane"/>
    <property type="evidence" value="ECO:0007669"/>
    <property type="project" value="UniProtKB-SubCell"/>
</dbReference>
<dbReference type="OrthoDB" id="6337236at2759"/>
<keyword evidence="3" id="KW-1133">Transmembrane helix</keyword>
<evidence type="ECO:0000313" key="5">
    <source>
        <dbReference type="EMBL" id="KZS10875.1"/>
    </source>
</evidence>
<sequence length="315" mass="36833">MELKPLRGWQTGPFHFASALLLLVAVVYSRVLLTQLQQFWIASGIALQSKWEEFFHFAGEDDYYLYVWGCVLSMQIPFWGVGSIFILMDYYGWPKCVSKYKIQPGTNQPVDLSKVIQTAKVVLMNQWLLTFPLLHANYYLKKITNTMPNFLELPTFGRMLIDLVVFLIIDEIGLYYMHRLQHHPKLYASVHKKHHEWHAPIAIVFTYSTPIEYIMTIIPVNIGPMIMNPHIVTLWTWYALVHLRGIKNHSGYDFPWSLWTSAHAHDFHHMTSNSCFGKSLVLDRLHGTDKAFRVHMARKKALEHRVVQTTFRKSE</sequence>
<dbReference type="STRING" id="35525.A0A0P5XF01"/>
<keyword evidence="4" id="KW-0472">Membrane</keyword>
<name>A0A0P5XF01_9CRUS</name>
<dbReference type="GO" id="GO:0008610">
    <property type="term" value="P:lipid biosynthetic process"/>
    <property type="evidence" value="ECO:0007669"/>
    <property type="project" value="InterPro"/>
</dbReference>
<keyword evidence="2" id="KW-0812">Transmembrane</keyword>
<dbReference type="InterPro" id="IPR006694">
    <property type="entry name" value="Fatty_acid_hydroxylase"/>
</dbReference>
<dbReference type="PANTHER" id="PTHR11863">
    <property type="entry name" value="STEROL DESATURASE"/>
    <property type="match status" value="1"/>
</dbReference>
<dbReference type="Proteomes" id="UP000076858">
    <property type="component" value="Unassembled WGS sequence"/>
</dbReference>
<dbReference type="GO" id="GO:0016491">
    <property type="term" value="F:oxidoreductase activity"/>
    <property type="evidence" value="ECO:0007669"/>
    <property type="project" value="InterPro"/>
</dbReference>
<dbReference type="Pfam" id="PF04116">
    <property type="entry name" value="FA_hydroxylase"/>
    <property type="match status" value="1"/>
</dbReference>
<accession>A0A0P5XF01</accession>
<protein>
    <submittedName>
        <fullName evidence="5">Fatty acid hydroxylase domain-containing protein 2</fullName>
    </submittedName>
</protein>
<dbReference type="GO" id="GO:0005506">
    <property type="term" value="F:iron ion binding"/>
    <property type="evidence" value="ECO:0007669"/>
    <property type="project" value="InterPro"/>
</dbReference>
<dbReference type="EMBL" id="LRGB01001663">
    <property type="protein sequence ID" value="KZS10875.1"/>
    <property type="molecule type" value="Genomic_DNA"/>
</dbReference>
<evidence type="ECO:0000256" key="3">
    <source>
        <dbReference type="ARBA" id="ARBA00022989"/>
    </source>
</evidence>
<comment type="caution">
    <text evidence="5">The sequence shown here is derived from an EMBL/GenBank/DDBJ whole genome shotgun (WGS) entry which is preliminary data.</text>
</comment>